<dbReference type="InterPro" id="IPR006153">
    <property type="entry name" value="Cation/H_exchanger_TM"/>
</dbReference>
<dbReference type="eggNOG" id="COG0475">
    <property type="taxonomic scope" value="Bacteria"/>
</dbReference>
<evidence type="ECO:0000256" key="3">
    <source>
        <dbReference type="ARBA" id="ARBA00022448"/>
    </source>
</evidence>
<dbReference type="Proteomes" id="UP000035065">
    <property type="component" value="Unassembled WGS sequence"/>
</dbReference>
<evidence type="ECO:0000256" key="2">
    <source>
        <dbReference type="ARBA" id="ARBA00005551"/>
    </source>
</evidence>
<dbReference type="Gene3D" id="1.20.1530.20">
    <property type="match status" value="1"/>
</dbReference>
<evidence type="ECO:0000313" key="12">
    <source>
        <dbReference type="Proteomes" id="UP000035065"/>
    </source>
</evidence>
<keyword evidence="6 9" id="KW-1133">Transmembrane helix</keyword>
<dbReference type="RefSeq" id="WP_009679811.1">
    <property type="nucleotide sequence ID" value="NZ_AEUD01000011.1"/>
</dbReference>
<gene>
    <name evidence="11" type="ORF">SCNU_13028</name>
</gene>
<comment type="similarity">
    <text evidence="2">Belongs to the monovalent cation:proton antiporter 2 (CPA2) transporter (TC 2.A.37) family.</text>
</comment>
<feature type="transmembrane region" description="Helical" evidence="9">
    <location>
        <begin position="364"/>
        <end position="383"/>
    </location>
</feature>
<feature type="transmembrane region" description="Helical" evidence="9">
    <location>
        <begin position="333"/>
        <end position="352"/>
    </location>
</feature>
<evidence type="ECO:0000259" key="10">
    <source>
        <dbReference type="Pfam" id="PF00999"/>
    </source>
</evidence>
<keyword evidence="3" id="KW-0813">Transport</keyword>
<keyword evidence="7" id="KW-0406">Ion transport</keyword>
<protein>
    <submittedName>
        <fullName evidence="11">Sodium/hydrogen exchanger</fullName>
    </submittedName>
</protein>
<dbReference type="GO" id="GO:0015297">
    <property type="term" value="F:antiporter activity"/>
    <property type="evidence" value="ECO:0007669"/>
    <property type="project" value="UniProtKB-KW"/>
</dbReference>
<evidence type="ECO:0000256" key="8">
    <source>
        <dbReference type="ARBA" id="ARBA00023136"/>
    </source>
</evidence>
<feature type="transmembrane region" description="Helical" evidence="9">
    <location>
        <begin position="6"/>
        <end position="26"/>
    </location>
</feature>
<feature type="transmembrane region" description="Helical" evidence="9">
    <location>
        <begin position="33"/>
        <end position="52"/>
    </location>
</feature>
<evidence type="ECO:0000256" key="4">
    <source>
        <dbReference type="ARBA" id="ARBA00022449"/>
    </source>
</evidence>
<comment type="caution">
    <text evidence="11">The sequence shown here is derived from an EMBL/GenBank/DDBJ whole genome shotgun (WGS) entry which is preliminary data.</text>
</comment>
<organism evidence="11 12">
    <name type="scientific">Gordonia neofelifaecis NRRL B-59395</name>
    <dbReference type="NCBI Taxonomy" id="644548"/>
    <lineage>
        <taxon>Bacteria</taxon>
        <taxon>Bacillati</taxon>
        <taxon>Actinomycetota</taxon>
        <taxon>Actinomycetes</taxon>
        <taxon>Mycobacteriales</taxon>
        <taxon>Gordoniaceae</taxon>
        <taxon>Gordonia</taxon>
    </lineage>
</organism>
<proteinExistence type="inferred from homology"/>
<keyword evidence="8 9" id="KW-0472">Membrane</keyword>
<feature type="transmembrane region" description="Helical" evidence="9">
    <location>
        <begin position="172"/>
        <end position="193"/>
    </location>
</feature>
<dbReference type="InterPro" id="IPR038770">
    <property type="entry name" value="Na+/solute_symporter_sf"/>
</dbReference>
<feature type="domain" description="Cation/H+ exchanger transmembrane" evidence="10">
    <location>
        <begin position="20"/>
        <end position="379"/>
    </location>
</feature>
<feature type="transmembrane region" description="Helical" evidence="9">
    <location>
        <begin position="214"/>
        <end position="231"/>
    </location>
</feature>
<reference evidence="11 12" key="1">
    <citation type="journal article" date="2011" name="J. Bacteriol.">
        <title>Draft Genome Sequence of Gordonia neofelifaecis NRRL B-59395, a Cholesterol-Degrading Actinomycete.</title>
        <authorList>
            <person name="Ge F."/>
            <person name="Li W."/>
            <person name="Chen G."/>
            <person name="Liu Y."/>
            <person name="Zhang G."/>
            <person name="Yong B."/>
            <person name="Wang Q."/>
            <person name="Wang N."/>
            <person name="Huang Z."/>
            <person name="Li W."/>
            <person name="Wang J."/>
            <person name="Wu C."/>
            <person name="Xie Q."/>
            <person name="Liu G."/>
        </authorList>
    </citation>
    <scope>NUCLEOTIDE SEQUENCE [LARGE SCALE GENOMIC DNA]</scope>
    <source>
        <strain evidence="11 12">NRRL B-59395</strain>
    </source>
</reference>
<keyword evidence="4" id="KW-0050">Antiport</keyword>
<dbReference type="Pfam" id="PF00999">
    <property type="entry name" value="Na_H_Exchanger"/>
    <property type="match status" value="1"/>
</dbReference>
<feature type="transmembrane region" description="Helical" evidence="9">
    <location>
        <begin position="145"/>
        <end position="166"/>
    </location>
</feature>
<name>F1YL48_9ACTN</name>
<evidence type="ECO:0000256" key="5">
    <source>
        <dbReference type="ARBA" id="ARBA00022692"/>
    </source>
</evidence>
<evidence type="ECO:0000313" key="11">
    <source>
        <dbReference type="EMBL" id="EGD54508.1"/>
    </source>
</evidence>
<keyword evidence="12" id="KW-1185">Reference proteome</keyword>
<comment type="subcellular location">
    <subcellularLocation>
        <location evidence="1">Membrane</location>
        <topology evidence="1">Multi-pass membrane protein</topology>
    </subcellularLocation>
</comment>
<evidence type="ECO:0000256" key="1">
    <source>
        <dbReference type="ARBA" id="ARBA00004141"/>
    </source>
</evidence>
<feature type="transmembrane region" description="Helical" evidence="9">
    <location>
        <begin position="299"/>
        <end position="321"/>
    </location>
</feature>
<dbReference type="GO" id="GO:0016020">
    <property type="term" value="C:membrane"/>
    <property type="evidence" value="ECO:0007669"/>
    <property type="project" value="UniProtKB-SubCell"/>
</dbReference>
<dbReference type="GO" id="GO:1902600">
    <property type="term" value="P:proton transmembrane transport"/>
    <property type="evidence" value="ECO:0007669"/>
    <property type="project" value="InterPro"/>
</dbReference>
<evidence type="ECO:0000256" key="9">
    <source>
        <dbReference type="SAM" id="Phobius"/>
    </source>
</evidence>
<dbReference type="OrthoDB" id="9793589at2"/>
<evidence type="ECO:0000256" key="7">
    <source>
        <dbReference type="ARBA" id="ARBA00023065"/>
    </source>
</evidence>
<dbReference type="PANTHER" id="PTHR43562:SF1">
    <property type="entry name" value="NA(+)_H(+) ANTIPORTER YJBQ-RELATED"/>
    <property type="match status" value="1"/>
</dbReference>
<dbReference type="EMBL" id="AEUD01000011">
    <property type="protein sequence ID" value="EGD54508.1"/>
    <property type="molecule type" value="Genomic_DNA"/>
</dbReference>
<feature type="transmembrane region" description="Helical" evidence="9">
    <location>
        <begin position="114"/>
        <end position="133"/>
    </location>
</feature>
<sequence>MTTTATALLVVPLLMLAAPILARLLAPWVKIPVVVFELGLGVVAGPALLGWVGETELFSTLSDFGVNLLFFIAGTEMTRSAIRGRTAKRAWLGWLLSIGLGVAAGFAVSPGLGAIIIGISLASTALGTLLPILRDSGELNTPFGTSIGAIGAAGEFGPIIAISLFLGGRSLGTAGVVLLVFGVIALAAILHARRTQHHRLHRFVEATLHTSAQFAVRAVLAILALMVFLTVQLGIDMLLGAFTAGIVWKLMIVDAEEETQRSVEAKIDAVAFGFLVPVFFVYTGVKFDLQSLLDDPKAFLWIPVVLVALLVVRGVPSMLAAPEGADRRERIATGLYGATGLPIIAVVTEIGVQQDVLTTTQGAILVGAGVLSVLLFPLAATALRPALGKRDPSAPIVEE</sequence>
<evidence type="ECO:0000256" key="6">
    <source>
        <dbReference type="ARBA" id="ARBA00022989"/>
    </source>
</evidence>
<dbReference type="PANTHER" id="PTHR43562">
    <property type="entry name" value="NAPA-TYPE SODIUM/HYDROGEN ANTIPORTER"/>
    <property type="match status" value="1"/>
</dbReference>
<accession>F1YL48</accession>
<feature type="transmembrane region" description="Helical" evidence="9">
    <location>
        <begin position="267"/>
        <end position="287"/>
    </location>
</feature>
<feature type="transmembrane region" description="Helical" evidence="9">
    <location>
        <begin position="90"/>
        <end position="108"/>
    </location>
</feature>
<dbReference type="STRING" id="644548.SCNU_13028"/>
<dbReference type="AlphaFoldDB" id="F1YL48"/>
<keyword evidence="5 9" id="KW-0812">Transmembrane</keyword>